<dbReference type="AlphaFoldDB" id="A0AAN5T236"/>
<reference evidence="1" key="2">
    <citation type="submission" date="2019-10" db="EMBL/GenBank/DDBJ databases">
        <authorList>
            <consortium name="NCBI Pathogen Detection Project"/>
        </authorList>
    </citation>
    <scope>NUCLEOTIDE SEQUENCE</scope>
    <source>
        <strain evidence="1">AZ00058701</strain>
    </source>
</reference>
<evidence type="ECO:0000313" key="2">
    <source>
        <dbReference type="Proteomes" id="UP000866496"/>
    </source>
</evidence>
<name>A0AAN5T236_LEGPN</name>
<reference evidence="1" key="1">
    <citation type="journal article" date="2018" name="Genome Biol.">
        <title>SKESA: strategic k-mer extension for scrupulous assemblies.</title>
        <authorList>
            <person name="Souvorov A."/>
            <person name="Agarwala R."/>
            <person name="Lipman D.J."/>
        </authorList>
    </citation>
    <scope>NUCLEOTIDE SEQUENCE</scope>
    <source>
        <strain evidence="1">AZ00058701</strain>
    </source>
</reference>
<evidence type="ECO:0000313" key="1">
    <source>
        <dbReference type="EMBL" id="HAU1881634.1"/>
    </source>
</evidence>
<comment type="caution">
    <text evidence="1">The sequence shown here is derived from an EMBL/GenBank/DDBJ whole genome shotgun (WGS) entry which is preliminary data.</text>
</comment>
<sequence>MALIDQITTINKNEFTDDFLRKYFELGFGSLSKHDIDLLVYYLVKEHSDLFNGKTNYEISSLLTITERKLQSIQMESYLRYENNSISKNLEELSVKITKGEIKPEVEGDKIRVLIDSPVLRRDLEYSITSLGHIVDYSFNKNILSLRLSNFFEVFGNLNIENGKELKTQVIDFFREQNKWDKEILIEIENKSWWIKQFNTLQAAVKKEAAALIFHSIISMVKSHIGI</sequence>
<dbReference type="Proteomes" id="UP000866496">
    <property type="component" value="Unassembled WGS sequence"/>
</dbReference>
<dbReference type="SMR" id="A0AAN5T236"/>
<accession>A0AAN5T236</accession>
<dbReference type="EMBL" id="DACWHX010000032">
    <property type="protein sequence ID" value="HAU1881634.1"/>
    <property type="molecule type" value="Genomic_DNA"/>
</dbReference>
<dbReference type="RefSeq" id="WP_010946818.1">
    <property type="nucleotide sequence ID" value="NZ_CCZO01000006.1"/>
</dbReference>
<proteinExistence type="predicted"/>
<organism evidence="1 2">
    <name type="scientific">Legionella pneumophila</name>
    <dbReference type="NCBI Taxonomy" id="446"/>
    <lineage>
        <taxon>Bacteria</taxon>
        <taxon>Pseudomonadati</taxon>
        <taxon>Pseudomonadota</taxon>
        <taxon>Gammaproteobacteria</taxon>
        <taxon>Legionellales</taxon>
        <taxon>Legionellaceae</taxon>
        <taxon>Legionella</taxon>
    </lineage>
</organism>
<dbReference type="GeneID" id="57035068"/>
<protein>
    <submittedName>
        <fullName evidence="1">Lpg1083 family Dot/Icm T4SS effector</fullName>
    </submittedName>
</protein>
<gene>
    <name evidence="1" type="ORF">JBJ86_15450</name>
</gene>